<protein>
    <submittedName>
        <fullName evidence="2">Uncharacterized protein</fullName>
    </submittedName>
</protein>
<sequence>MKYSSGSEHMSVATFGDITRDGDILAQCQHNLVLTFADKVLKRISMTEFTALMAQCDHIIGECSINDLNVDSSSIDPATGWVPQLLADLTAMRLFGKVLSVDANEKMPRDLRVDALKVHADKEKLSNRVRCMIRVGAGATNWARAAWERSPFQEIAGTSEGSELDSDVKKSIVELRDSINDLLCGENVSYIEKLYEVLMVGVTSESHSQHFDCFSTHMDSLGDTEGTTSTELISLKDGFLQATGKGLEEILNYYDNFAGNLETIYGIRCGVGDTSKMTSDADCFKFLSAAAKTILTFEIGVLERATIQEARRRADLLARASAVKMRMPGMALENVVCLWSDLWVQEGAITCAPRLADKASSLSSAFETFNELVATSPISTPIMSMITQLASSDGCCSVTPRVLQTATERAGCLPPGVQPIVQAMRSYFMVKRVMEAKTSGKVVGTIQLTNALKSYSLMVEPISSKSELAEWKELLITEWSCTFDQLVTDLAAGLLEAFLQKYGDGGENIWSLLTAWSFDSDGEGSKKVRLSSAQKDPTREAEIQGVASFVQNLPNAERIVTELKGSFTSLAWLQADQVKKLGDLIERMGSIKQTAKDGAILMGAIVLANSALAGVVKDAAQRFVFERLGVQKILMPKKLLDALGAEPSPEQTFKEEPPLKKCKTEVK</sequence>
<name>A0ABN9UQH0_9DINO</name>
<keyword evidence="3" id="KW-1185">Reference proteome</keyword>
<gene>
    <name evidence="2" type="ORF">PCOR1329_LOCUS50017</name>
</gene>
<reference evidence="2" key="1">
    <citation type="submission" date="2023-10" db="EMBL/GenBank/DDBJ databases">
        <authorList>
            <person name="Chen Y."/>
            <person name="Shah S."/>
            <person name="Dougan E. K."/>
            <person name="Thang M."/>
            <person name="Chan C."/>
        </authorList>
    </citation>
    <scope>NUCLEOTIDE SEQUENCE [LARGE SCALE GENOMIC DNA]</scope>
</reference>
<dbReference type="Proteomes" id="UP001189429">
    <property type="component" value="Unassembled WGS sequence"/>
</dbReference>
<dbReference type="EMBL" id="CAUYUJ010016059">
    <property type="protein sequence ID" value="CAK0861312.1"/>
    <property type="molecule type" value="Genomic_DNA"/>
</dbReference>
<evidence type="ECO:0000313" key="2">
    <source>
        <dbReference type="EMBL" id="CAK0861312.1"/>
    </source>
</evidence>
<comment type="caution">
    <text evidence="2">The sequence shown here is derived from an EMBL/GenBank/DDBJ whole genome shotgun (WGS) entry which is preliminary data.</text>
</comment>
<proteinExistence type="predicted"/>
<organism evidence="2 3">
    <name type="scientific">Prorocentrum cordatum</name>
    <dbReference type="NCBI Taxonomy" id="2364126"/>
    <lineage>
        <taxon>Eukaryota</taxon>
        <taxon>Sar</taxon>
        <taxon>Alveolata</taxon>
        <taxon>Dinophyceae</taxon>
        <taxon>Prorocentrales</taxon>
        <taxon>Prorocentraceae</taxon>
        <taxon>Prorocentrum</taxon>
    </lineage>
</organism>
<accession>A0ABN9UQH0</accession>
<evidence type="ECO:0000256" key="1">
    <source>
        <dbReference type="SAM" id="MobiDB-lite"/>
    </source>
</evidence>
<feature type="compositionally biased region" description="Basic and acidic residues" evidence="1">
    <location>
        <begin position="652"/>
        <end position="667"/>
    </location>
</feature>
<feature type="region of interest" description="Disordered" evidence="1">
    <location>
        <begin position="645"/>
        <end position="667"/>
    </location>
</feature>
<evidence type="ECO:0000313" key="3">
    <source>
        <dbReference type="Proteomes" id="UP001189429"/>
    </source>
</evidence>